<name>A0A250FPV7_9FLAO</name>
<dbReference type="KEGG" id="cgh:CGC50_04165"/>
<keyword evidence="1" id="KW-0472">Membrane</keyword>
<keyword evidence="5" id="KW-1185">Reference proteome</keyword>
<gene>
    <name evidence="2" type="ORF">CGC50_04165</name>
    <name evidence="3" type="ORF">VJJ49_09285</name>
</gene>
<reference evidence="3 5" key="3">
    <citation type="submission" date="2023-12" db="EMBL/GenBank/DDBJ databases">
        <title>Genomic sequences of Capnocytophaga and Parvimonas strains.</title>
        <authorList>
            <person name="Watt R.M."/>
            <person name="Wang M."/>
            <person name="Yang T."/>
            <person name="Tong W.M."/>
        </authorList>
    </citation>
    <scope>NUCLEOTIDE SEQUENCE [LARGE SCALE GENOMIC DNA]</scope>
    <source>
        <strain evidence="3 5">CCUG 13156</strain>
    </source>
</reference>
<dbReference type="RefSeq" id="WP_095909804.1">
    <property type="nucleotide sequence ID" value="NZ_JAYKBV010000012.1"/>
</dbReference>
<dbReference type="EMBL" id="JAYKBV010000012">
    <property type="protein sequence ID" value="MEB3040875.1"/>
    <property type="molecule type" value="Genomic_DNA"/>
</dbReference>
<evidence type="ECO:0000256" key="1">
    <source>
        <dbReference type="SAM" id="Phobius"/>
    </source>
</evidence>
<keyword evidence="1" id="KW-1133">Transmembrane helix</keyword>
<evidence type="ECO:0000313" key="5">
    <source>
        <dbReference type="Proteomes" id="UP001324270"/>
    </source>
</evidence>
<feature type="transmembrane region" description="Helical" evidence="1">
    <location>
        <begin position="70"/>
        <end position="92"/>
    </location>
</feature>
<evidence type="ECO:0000313" key="2">
    <source>
        <dbReference type="EMBL" id="ATA86425.1"/>
    </source>
</evidence>
<keyword evidence="1" id="KW-0812">Transmembrane</keyword>
<dbReference type="OrthoDB" id="9957096at2"/>
<dbReference type="AlphaFoldDB" id="A0A250FPV7"/>
<reference evidence="2" key="1">
    <citation type="journal article" date="2017" name="Genome Announc.">
        <title>Twelve Complete Reference Genomes of Clinical Isolates in the Capnocytophaga Genus.</title>
        <authorList>
            <person name="Villarma A."/>
            <person name="Gulvik C.A."/>
            <person name="Rowe L.A."/>
            <person name="Sheth M."/>
            <person name="Juieng P."/>
            <person name="Nicholson A.C."/>
            <person name="Loparev V.N."/>
            <person name="McQuiston J.R."/>
        </authorList>
    </citation>
    <scope>NUCLEOTIDE SEQUENCE</scope>
    <source>
        <strain evidence="2">H1496</strain>
    </source>
</reference>
<dbReference type="Proteomes" id="UP000217250">
    <property type="component" value="Chromosome"/>
</dbReference>
<organism evidence="2 4">
    <name type="scientific">Capnocytophaga gingivalis</name>
    <dbReference type="NCBI Taxonomy" id="1017"/>
    <lineage>
        <taxon>Bacteria</taxon>
        <taxon>Pseudomonadati</taxon>
        <taxon>Bacteroidota</taxon>
        <taxon>Flavobacteriia</taxon>
        <taxon>Flavobacteriales</taxon>
        <taxon>Flavobacteriaceae</taxon>
        <taxon>Capnocytophaga</taxon>
    </lineage>
</organism>
<dbReference type="EMBL" id="CP022386">
    <property type="protein sequence ID" value="ATA86425.1"/>
    <property type="molecule type" value="Genomic_DNA"/>
</dbReference>
<accession>A0A250FPV7</accession>
<feature type="transmembrane region" description="Helical" evidence="1">
    <location>
        <begin position="37"/>
        <end position="58"/>
    </location>
</feature>
<feature type="transmembrane region" description="Helical" evidence="1">
    <location>
        <begin position="12"/>
        <end position="30"/>
    </location>
</feature>
<proteinExistence type="predicted"/>
<evidence type="ECO:0000313" key="4">
    <source>
        <dbReference type="Proteomes" id="UP000217250"/>
    </source>
</evidence>
<protein>
    <submittedName>
        <fullName evidence="2">Uncharacterized protein</fullName>
    </submittedName>
</protein>
<dbReference type="Proteomes" id="UP001324270">
    <property type="component" value="Unassembled WGS sequence"/>
</dbReference>
<reference evidence="4" key="2">
    <citation type="submission" date="2017-06" db="EMBL/GenBank/DDBJ databases">
        <title>Capnocytophaga spp. assemblies.</title>
        <authorList>
            <person name="Gulvik C.A."/>
        </authorList>
    </citation>
    <scope>NUCLEOTIDE SEQUENCE [LARGE SCALE GENOMIC DNA]</scope>
    <source>
        <strain evidence="4">H1496</strain>
    </source>
</reference>
<sequence length="98" mass="11522">MSYQVLTDNISLYMKALLLSIPFLIGVYFFSKKAMSYFIPMSLAIGFALHILYQYLFYILFKGDFYAGMLWLYTLFISDFINIGAFLLSILVKVKRRR</sequence>
<evidence type="ECO:0000313" key="3">
    <source>
        <dbReference type="EMBL" id="MEB3040875.1"/>
    </source>
</evidence>